<protein>
    <submittedName>
        <fullName evidence="1">2496_t:CDS:1</fullName>
    </submittedName>
</protein>
<dbReference type="Proteomes" id="UP000789572">
    <property type="component" value="Unassembled WGS sequence"/>
</dbReference>
<feature type="non-terminal residue" evidence="1">
    <location>
        <position position="1"/>
    </location>
</feature>
<dbReference type="InterPro" id="IPR027417">
    <property type="entry name" value="P-loop_NTPase"/>
</dbReference>
<dbReference type="EMBL" id="CAJVPJ010003884">
    <property type="protein sequence ID" value="CAG8645863.1"/>
    <property type="molecule type" value="Genomic_DNA"/>
</dbReference>
<gene>
    <name evidence="1" type="ORF">POCULU_LOCUS9678</name>
</gene>
<dbReference type="OrthoDB" id="197068at2759"/>
<dbReference type="SUPFAM" id="SSF52540">
    <property type="entry name" value="P-loop containing nucleoside triphosphate hydrolases"/>
    <property type="match status" value="1"/>
</dbReference>
<reference evidence="1" key="1">
    <citation type="submission" date="2021-06" db="EMBL/GenBank/DDBJ databases">
        <authorList>
            <person name="Kallberg Y."/>
            <person name="Tangrot J."/>
            <person name="Rosling A."/>
        </authorList>
    </citation>
    <scope>NUCLEOTIDE SEQUENCE</scope>
    <source>
        <strain evidence="1">IA702</strain>
    </source>
</reference>
<evidence type="ECO:0000313" key="2">
    <source>
        <dbReference type="Proteomes" id="UP000789572"/>
    </source>
</evidence>
<organism evidence="1 2">
    <name type="scientific">Paraglomus occultum</name>
    <dbReference type="NCBI Taxonomy" id="144539"/>
    <lineage>
        <taxon>Eukaryota</taxon>
        <taxon>Fungi</taxon>
        <taxon>Fungi incertae sedis</taxon>
        <taxon>Mucoromycota</taxon>
        <taxon>Glomeromycotina</taxon>
        <taxon>Glomeromycetes</taxon>
        <taxon>Paraglomerales</taxon>
        <taxon>Paraglomeraceae</taxon>
        <taxon>Paraglomus</taxon>
    </lineage>
</organism>
<keyword evidence="2" id="KW-1185">Reference proteome</keyword>
<dbReference type="InterPro" id="IPR031322">
    <property type="entry name" value="Shikimate/glucono_kinase"/>
</dbReference>
<name>A0A9N9DM27_9GLOM</name>
<evidence type="ECO:0000313" key="1">
    <source>
        <dbReference type="EMBL" id="CAG8645863.1"/>
    </source>
</evidence>
<dbReference type="Pfam" id="PF01202">
    <property type="entry name" value="SKI"/>
    <property type="match status" value="1"/>
</dbReference>
<dbReference type="Gene3D" id="3.40.50.300">
    <property type="entry name" value="P-loop containing nucleotide triphosphate hydrolases"/>
    <property type="match status" value="1"/>
</dbReference>
<proteinExistence type="predicted"/>
<accession>A0A9N9DM27</accession>
<dbReference type="AlphaFoldDB" id="A0A9N9DM27"/>
<dbReference type="PRINTS" id="PR01100">
    <property type="entry name" value="SHIKIMTKNASE"/>
</dbReference>
<sequence>GCSWDWSLSTQRLAVFRRYVECITTAKFEWEALVVTGGGGILQVPNTGLYVGARVDIEADDKNSFAAIAEIGYKRKNTTTGRYSATLVLIGMRGAGKTTLGKLAFNVLKRKFIDDDVYLEQS</sequence>
<comment type="caution">
    <text evidence="1">The sequence shown here is derived from an EMBL/GenBank/DDBJ whole genome shotgun (WGS) entry which is preliminary data.</text>
</comment>